<organism evidence="2 3">
    <name type="scientific">Teladorsagia circumcincta</name>
    <name type="common">Brown stomach worm</name>
    <name type="synonym">Ostertagia circumcincta</name>
    <dbReference type="NCBI Taxonomy" id="45464"/>
    <lineage>
        <taxon>Eukaryota</taxon>
        <taxon>Metazoa</taxon>
        <taxon>Ecdysozoa</taxon>
        <taxon>Nematoda</taxon>
        <taxon>Chromadorea</taxon>
        <taxon>Rhabditida</taxon>
        <taxon>Rhabditina</taxon>
        <taxon>Rhabditomorpha</taxon>
        <taxon>Strongyloidea</taxon>
        <taxon>Trichostrongylidae</taxon>
        <taxon>Teladorsagia</taxon>
    </lineage>
</organism>
<dbReference type="Gene3D" id="3.40.33.10">
    <property type="entry name" value="CAP"/>
    <property type="match status" value="1"/>
</dbReference>
<dbReference type="Proteomes" id="UP000230423">
    <property type="component" value="Unassembled WGS sequence"/>
</dbReference>
<dbReference type="InterPro" id="IPR035940">
    <property type="entry name" value="CAP_sf"/>
</dbReference>
<sequence>MEQQAQDALASCPSGGFSNPAVQVNASLNRWWGVAQQNGVTDPNNKYTSSGLYAFANMVFSETSKIGCAYKVCNSNKLIFTCLYNAM</sequence>
<name>A0A2G9UMS6_TELCI</name>
<feature type="domain" description="SCP" evidence="1">
    <location>
        <begin position="18"/>
        <end position="84"/>
    </location>
</feature>
<evidence type="ECO:0000313" key="2">
    <source>
        <dbReference type="EMBL" id="PIO71463.1"/>
    </source>
</evidence>
<dbReference type="OrthoDB" id="5854005at2759"/>
<protein>
    <recommendedName>
        <fullName evidence="1">SCP domain-containing protein</fullName>
    </recommendedName>
</protein>
<keyword evidence="3" id="KW-1185">Reference proteome</keyword>
<gene>
    <name evidence="2" type="ORF">TELCIR_06641</name>
</gene>
<dbReference type="Pfam" id="PF00188">
    <property type="entry name" value="CAP"/>
    <property type="match status" value="1"/>
</dbReference>
<dbReference type="EMBL" id="KZ345940">
    <property type="protein sequence ID" value="PIO71463.1"/>
    <property type="molecule type" value="Genomic_DNA"/>
</dbReference>
<dbReference type="SUPFAM" id="SSF55797">
    <property type="entry name" value="PR-1-like"/>
    <property type="match status" value="1"/>
</dbReference>
<evidence type="ECO:0000259" key="1">
    <source>
        <dbReference type="Pfam" id="PF00188"/>
    </source>
</evidence>
<proteinExistence type="predicted"/>
<evidence type="ECO:0000313" key="3">
    <source>
        <dbReference type="Proteomes" id="UP000230423"/>
    </source>
</evidence>
<dbReference type="AlphaFoldDB" id="A0A2G9UMS6"/>
<accession>A0A2G9UMS6</accession>
<reference evidence="2 3" key="1">
    <citation type="submission" date="2015-09" db="EMBL/GenBank/DDBJ databases">
        <title>Draft genome of the parasitic nematode Teladorsagia circumcincta isolate WARC Sus (inbred).</title>
        <authorList>
            <person name="Mitreva M."/>
        </authorList>
    </citation>
    <scope>NUCLEOTIDE SEQUENCE [LARGE SCALE GENOMIC DNA]</scope>
    <source>
        <strain evidence="2 3">S</strain>
    </source>
</reference>
<dbReference type="InterPro" id="IPR014044">
    <property type="entry name" value="CAP_dom"/>
</dbReference>